<feature type="compositionally biased region" description="Polar residues" evidence="7">
    <location>
        <begin position="374"/>
        <end position="395"/>
    </location>
</feature>
<feature type="compositionally biased region" description="Basic and acidic residues" evidence="7">
    <location>
        <begin position="841"/>
        <end position="862"/>
    </location>
</feature>
<dbReference type="EMBL" id="JBJQND010000006">
    <property type="protein sequence ID" value="KAL3872703.1"/>
    <property type="molecule type" value="Genomic_DNA"/>
</dbReference>
<gene>
    <name evidence="8" type="ORF">ACJMK2_035910</name>
</gene>
<feature type="compositionally biased region" description="Gly residues" evidence="7">
    <location>
        <begin position="405"/>
        <end position="426"/>
    </location>
</feature>
<evidence type="ECO:0000313" key="9">
    <source>
        <dbReference type="Proteomes" id="UP001634394"/>
    </source>
</evidence>
<feature type="compositionally biased region" description="Polar residues" evidence="7">
    <location>
        <begin position="94"/>
        <end position="105"/>
    </location>
</feature>
<comment type="similarity">
    <text evidence="2">Belongs to the KptA/TPT1 family.</text>
</comment>
<evidence type="ECO:0000256" key="2">
    <source>
        <dbReference type="ARBA" id="ARBA00009836"/>
    </source>
</evidence>
<organism evidence="8 9">
    <name type="scientific">Sinanodonta woodiana</name>
    <name type="common">Chinese pond mussel</name>
    <name type="synonym">Anodonta woodiana</name>
    <dbReference type="NCBI Taxonomy" id="1069815"/>
    <lineage>
        <taxon>Eukaryota</taxon>
        <taxon>Metazoa</taxon>
        <taxon>Spiralia</taxon>
        <taxon>Lophotrochozoa</taxon>
        <taxon>Mollusca</taxon>
        <taxon>Bivalvia</taxon>
        <taxon>Autobranchia</taxon>
        <taxon>Heteroconchia</taxon>
        <taxon>Palaeoheterodonta</taxon>
        <taxon>Unionida</taxon>
        <taxon>Unionoidea</taxon>
        <taxon>Unionidae</taxon>
        <taxon>Unioninae</taxon>
        <taxon>Sinanodonta</taxon>
    </lineage>
</organism>
<dbReference type="Pfam" id="PF01885">
    <property type="entry name" value="PTS_2-RNA"/>
    <property type="match status" value="1"/>
</dbReference>
<keyword evidence="4" id="KW-0808">Transferase</keyword>
<comment type="function">
    <text evidence="1">Catalyzes the last step of tRNA splicing, the transfer of the splice junction 2'-phosphate from ligated tRNA to NAD to produce ADP-ribose 1''-2'' cyclic phosphate.</text>
</comment>
<feature type="compositionally biased region" description="Basic and acidic residues" evidence="7">
    <location>
        <begin position="749"/>
        <end position="760"/>
    </location>
</feature>
<accession>A0ABD3WHJ4</accession>
<dbReference type="InterPro" id="IPR002745">
    <property type="entry name" value="Ptrans_KptA/Tpt1"/>
</dbReference>
<dbReference type="PANTHER" id="PTHR12684:SF2">
    <property type="entry name" value="TRNA 2'-PHOSPHOTRANSFERASE 1"/>
    <property type="match status" value="1"/>
</dbReference>
<comment type="catalytic activity">
    <reaction evidence="6">
        <text>2'-phospho-[ligated tRNA] + NAD(+) = mature tRNA + ADP-alpha-D-ribose 1'',2''-cyclic phosphate + nicotinamide</text>
        <dbReference type="Rhea" id="RHEA:23324"/>
        <dbReference type="Rhea" id="RHEA-COMP:11106"/>
        <dbReference type="Rhea" id="RHEA-COMP:11107"/>
        <dbReference type="ChEBI" id="CHEBI:17154"/>
        <dbReference type="ChEBI" id="CHEBI:57540"/>
        <dbReference type="ChEBI" id="CHEBI:76596"/>
        <dbReference type="ChEBI" id="CHEBI:82883"/>
        <dbReference type="ChEBI" id="CHEBI:85027"/>
        <dbReference type="EC" id="2.7.1.160"/>
    </reaction>
</comment>
<feature type="compositionally biased region" description="Basic and acidic residues" evidence="7">
    <location>
        <begin position="775"/>
        <end position="786"/>
    </location>
</feature>
<feature type="compositionally biased region" description="Polar residues" evidence="7">
    <location>
        <begin position="155"/>
        <end position="166"/>
    </location>
</feature>
<evidence type="ECO:0000256" key="4">
    <source>
        <dbReference type="ARBA" id="ARBA00022679"/>
    </source>
</evidence>
<dbReference type="GO" id="GO:0000215">
    <property type="term" value="F:tRNA 2'-phosphotransferase activity"/>
    <property type="evidence" value="ECO:0007669"/>
    <property type="project" value="UniProtKB-EC"/>
</dbReference>
<feature type="compositionally biased region" description="Polar residues" evidence="7">
    <location>
        <begin position="823"/>
        <end position="839"/>
    </location>
</feature>
<comment type="caution">
    <text evidence="8">The sequence shown here is derived from an EMBL/GenBank/DDBJ whole genome shotgun (WGS) entry which is preliminary data.</text>
</comment>
<name>A0ABD3WHJ4_SINWO</name>
<evidence type="ECO:0000313" key="8">
    <source>
        <dbReference type="EMBL" id="KAL3872703.1"/>
    </source>
</evidence>
<evidence type="ECO:0000256" key="6">
    <source>
        <dbReference type="ARBA" id="ARBA00047949"/>
    </source>
</evidence>
<proteinExistence type="inferred from homology"/>
<feature type="compositionally biased region" description="Gly residues" evidence="7">
    <location>
        <begin position="183"/>
        <end position="194"/>
    </location>
</feature>
<reference evidence="8 9" key="1">
    <citation type="submission" date="2024-11" db="EMBL/GenBank/DDBJ databases">
        <title>Chromosome-level genome assembly of the freshwater bivalve Anodonta woodiana.</title>
        <authorList>
            <person name="Chen X."/>
        </authorList>
    </citation>
    <scope>NUCLEOTIDE SEQUENCE [LARGE SCALE GENOMIC DNA]</scope>
    <source>
        <strain evidence="8">MN2024</strain>
        <tissue evidence="8">Gills</tissue>
    </source>
</reference>
<feature type="compositionally biased region" description="Polar residues" evidence="7">
    <location>
        <begin position="116"/>
        <end position="148"/>
    </location>
</feature>
<dbReference type="Proteomes" id="UP001634394">
    <property type="component" value="Unassembled WGS sequence"/>
</dbReference>
<feature type="region of interest" description="Disordered" evidence="7">
    <location>
        <begin position="64"/>
        <end position="200"/>
    </location>
</feature>
<dbReference type="InterPro" id="IPR042081">
    <property type="entry name" value="RNA_2'-PTrans_C"/>
</dbReference>
<evidence type="ECO:0000256" key="7">
    <source>
        <dbReference type="SAM" id="MobiDB-lite"/>
    </source>
</evidence>
<dbReference type="SUPFAM" id="SSF56399">
    <property type="entry name" value="ADP-ribosylation"/>
    <property type="match status" value="1"/>
</dbReference>
<dbReference type="PANTHER" id="PTHR12684">
    <property type="entry name" value="PUTATIVE PHOSPHOTRANSFERASE"/>
    <property type="match status" value="1"/>
</dbReference>
<feature type="compositionally biased region" description="Low complexity" evidence="7">
    <location>
        <begin position="427"/>
        <end position="436"/>
    </location>
</feature>
<dbReference type="AlphaFoldDB" id="A0ABD3WHJ4"/>
<dbReference type="Gene3D" id="3.20.170.30">
    <property type="match status" value="1"/>
</dbReference>
<evidence type="ECO:0000256" key="5">
    <source>
        <dbReference type="ARBA" id="ARBA00023027"/>
    </source>
</evidence>
<protein>
    <recommendedName>
        <fullName evidence="3">2'-phosphotransferase</fullName>
        <ecNumber evidence="3">2.7.1.160</ecNumber>
    </recommendedName>
</protein>
<dbReference type="Gene3D" id="1.10.10.970">
    <property type="entry name" value="RNA 2'-phosphotransferase, Tpt1/KptA family, N-terminal domain"/>
    <property type="match status" value="1"/>
</dbReference>
<dbReference type="InterPro" id="IPR042080">
    <property type="entry name" value="RNA_2'-PTrans_N"/>
</dbReference>
<dbReference type="EC" id="2.7.1.160" evidence="3"/>
<feature type="compositionally biased region" description="Low complexity" evidence="7">
    <location>
        <begin position="465"/>
        <end position="489"/>
    </location>
</feature>
<feature type="region of interest" description="Disordered" evidence="7">
    <location>
        <begin position="310"/>
        <end position="511"/>
    </location>
</feature>
<feature type="region of interest" description="Disordered" evidence="7">
    <location>
        <begin position="739"/>
        <end position="924"/>
    </location>
</feature>
<feature type="compositionally biased region" description="Acidic residues" evidence="7">
    <location>
        <begin position="787"/>
        <end position="799"/>
    </location>
</feature>
<keyword evidence="5" id="KW-0520">NAD</keyword>
<evidence type="ECO:0000256" key="1">
    <source>
        <dbReference type="ARBA" id="ARBA00003343"/>
    </source>
</evidence>
<evidence type="ECO:0000256" key="3">
    <source>
        <dbReference type="ARBA" id="ARBA00012007"/>
    </source>
</evidence>
<feature type="compositionally biased region" description="Low complexity" evidence="7">
    <location>
        <begin position="448"/>
        <end position="457"/>
    </location>
</feature>
<feature type="compositionally biased region" description="Acidic residues" evidence="7">
    <location>
        <begin position="908"/>
        <end position="924"/>
    </location>
</feature>
<feature type="compositionally biased region" description="Acidic residues" evidence="7">
    <location>
        <begin position="761"/>
        <end position="774"/>
    </location>
</feature>
<sequence>MFGRSVSLKNTRGLVVRVTMAYNKQGGFQNPDAKPYDAKGERRMEASYDNRVWGGQFSNVGSHQNYGNFPTHDGSYPYESRGNYRGRSRGQRNRYGSQQGQSYLDSKNVDSDQNRQQRVQPYQSDSPKYNRNQGYGQQAQSGPSQGDSQKGDMAQRNSMKSGMDQGNRQEAKPDSYQAHSQEGRGGLQDHGQGAGPISDQAHSQEGRVMVQDDGQGAGPISYQAHSQEGRGVVQDHGQRAGPISYQGHSQENIDRGQHNENNARQELQTAYDQKDSQKGTEGIRAFEQGIEPGSCKGDFQNVQPILDQNVSQKGNEGDHVQGAPPSCNNGNLKEGNDMGQPHGNDSIQRTQSASHENDLQKSNIWGKCHEKDSGQSNTLGPNQGSWRRGETSSGGHHQDNKTHQGQGGSYGRQSSSGGGFRGGYQGQDGSYGRQSSSGGGFRGGYQGQDGSYGTQSSSGGGSRGGNFDQQQRTTHSYQGQDGSYGRQSSSGGGSRGDNFDQQQRTRNRAEDEDDIFLSKTLSFLLRHGAEKMKFKLMPGGFLYVDEILKKMKKLEGYTVEDVQRIVAQNDKQRFALQKEDGTNRLKIRANQGHTVEVENLELTPITSADQVPMVLHGTYFDAWNSIKKQGLCRFKRNHIHFAAGEPGENGVISGMRSSCEVLIYIDLEKALKDGLKFYLSANRVILSPGNEEGYIYPCYFKVVLKRHPYHILEFDPNIKGKTVSADQTSNELDKKIKRKNKNKNKKKNKDKENFESKAPGEEIEGVGDTDLFADEGEKLKEENIEGKDEEDQFVDAIDTEPEKQIQVPDVWDDAEKVEPDQKALTNSKRAEQSEGTQGLSESKDPKETKESKTTEKDSRTETSKGASKFEAQSRSQAPKGATKPEIPKGSVIPEGEQNAIEKGPIPGDENEEAPNGAEDEEDVKVEEEWTTVSITSVEESQSAVEYILEHKQNEPVSIICCGEKQGDADGTITLLVISMQNKSWIYQLCNMTEDVMKAGKLKQLFFDTELMKACIP</sequence>
<keyword evidence="9" id="KW-1185">Reference proteome</keyword>
<feature type="compositionally biased region" description="Gly residues" evidence="7">
    <location>
        <begin position="437"/>
        <end position="447"/>
    </location>
</feature>
<feature type="compositionally biased region" description="Basic residues" evidence="7">
    <location>
        <begin position="739"/>
        <end position="748"/>
    </location>
</feature>
<feature type="compositionally biased region" description="Polar residues" evidence="7">
    <location>
        <begin position="343"/>
        <end position="354"/>
    </location>
</feature>